<dbReference type="SUPFAM" id="SSF46689">
    <property type="entry name" value="Homeodomain-like"/>
    <property type="match status" value="2"/>
</dbReference>
<protein>
    <recommendedName>
        <fullName evidence="2">Myb-like domain-containing protein</fullName>
    </recommendedName>
</protein>
<name>A0AAD5X1M3_9FUNG</name>
<feature type="domain" description="Myb-like" evidence="2">
    <location>
        <begin position="35"/>
        <end position="80"/>
    </location>
</feature>
<accession>A0AAD5X1M3</accession>
<dbReference type="AlphaFoldDB" id="A0AAD5X1M3"/>
<sequence length="155" mass="17734">MSRQRSTSSQDRDSSSEPTPSSSTQRKKTWNPKGWKPSEDALLWTALDSQIRKKMDWHSTTALIPDRTHTACRDRYNTLIKVMTDPDAKRATKKSWNPKAWTSRDDAKLWTSVDVQIGKEIEWGVVEGVVGSRKGTACKDRYRVLIAKLKEAREV</sequence>
<dbReference type="Gene3D" id="1.10.10.60">
    <property type="entry name" value="Homeodomain-like"/>
    <property type="match status" value="1"/>
</dbReference>
<dbReference type="Proteomes" id="UP001212841">
    <property type="component" value="Unassembled WGS sequence"/>
</dbReference>
<comment type="caution">
    <text evidence="3">The sequence shown here is derived from an EMBL/GenBank/DDBJ whole genome shotgun (WGS) entry which is preliminary data.</text>
</comment>
<evidence type="ECO:0000256" key="1">
    <source>
        <dbReference type="SAM" id="MobiDB-lite"/>
    </source>
</evidence>
<keyword evidence="4" id="KW-1185">Reference proteome</keyword>
<evidence type="ECO:0000313" key="4">
    <source>
        <dbReference type="Proteomes" id="UP001212841"/>
    </source>
</evidence>
<evidence type="ECO:0000313" key="3">
    <source>
        <dbReference type="EMBL" id="KAJ3050477.1"/>
    </source>
</evidence>
<proteinExistence type="predicted"/>
<feature type="domain" description="Myb-like" evidence="2">
    <location>
        <begin position="93"/>
        <end position="146"/>
    </location>
</feature>
<organism evidence="3 4">
    <name type="scientific">Rhizophlyctis rosea</name>
    <dbReference type="NCBI Taxonomy" id="64517"/>
    <lineage>
        <taxon>Eukaryota</taxon>
        <taxon>Fungi</taxon>
        <taxon>Fungi incertae sedis</taxon>
        <taxon>Chytridiomycota</taxon>
        <taxon>Chytridiomycota incertae sedis</taxon>
        <taxon>Chytridiomycetes</taxon>
        <taxon>Rhizophlyctidales</taxon>
        <taxon>Rhizophlyctidaceae</taxon>
        <taxon>Rhizophlyctis</taxon>
    </lineage>
</organism>
<gene>
    <name evidence="3" type="ORF">HK097_008558</name>
</gene>
<evidence type="ECO:0000259" key="2">
    <source>
        <dbReference type="PROSITE" id="PS50090"/>
    </source>
</evidence>
<dbReference type="InterPro" id="IPR001005">
    <property type="entry name" value="SANT/Myb"/>
</dbReference>
<dbReference type="EMBL" id="JADGJD010000508">
    <property type="protein sequence ID" value="KAJ3050477.1"/>
    <property type="molecule type" value="Genomic_DNA"/>
</dbReference>
<reference evidence="3" key="1">
    <citation type="submission" date="2020-05" db="EMBL/GenBank/DDBJ databases">
        <title>Phylogenomic resolution of chytrid fungi.</title>
        <authorList>
            <person name="Stajich J.E."/>
            <person name="Amses K."/>
            <person name="Simmons R."/>
            <person name="Seto K."/>
            <person name="Myers J."/>
            <person name="Bonds A."/>
            <person name="Quandt C.A."/>
            <person name="Barry K."/>
            <person name="Liu P."/>
            <person name="Grigoriev I."/>
            <person name="Longcore J.E."/>
            <person name="James T.Y."/>
        </authorList>
    </citation>
    <scope>NUCLEOTIDE SEQUENCE</scope>
    <source>
        <strain evidence="3">JEL0318</strain>
    </source>
</reference>
<dbReference type="PROSITE" id="PS50090">
    <property type="entry name" value="MYB_LIKE"/>
    <property type="match status" value="2"/>
</dbReference>
<dbReference type="InterPro" id="IPR009057">
    <property type="entry name" value="Homeodomain-like_sf"/>
</dbReference>
<feature type="region of interest" description="Disordered" evidence="1">
    <location>
        <begin position="1"/>
        <end position="37"/>
    </location>
</feature>